<comment type="caution">
    <text evidence="3">The sequence shown here is derived from an EMBL/GenBank/DDBJ whole genome shotgun (WGS) entry which is preliminary data.</text>
</comment>
<dbReference type="Proteomes" id="UP000292702">
    <property type="component" value="Unassembled WGS sequence"/>
</dbReference>
<evidence type="ECO:0000256" key="2">
    <source>
        <dbReference type="SAM" id="Phobius"/>
    </source>
</evidence>
<protein>
    <submittedName>
        <fullName evidence="3">Uncharacterized protein</fullName>
    </submittedName>
</protein>
<keyword evidence="4" id="KW-1185">Reference proteome</keyword>
<feature type="transmembrane region" description="Helical" evidence="2">
    <location>
        <begin position="12"/>
        <end position="34"/>
    </location>
</feature>
<feature type="transmembrane region" description="Helical" evidence="2">
    <location>
        <begin position="116"/>
        <end position="138"/>
    </location>
</feature>
<reference evidence="3 4" key="1">
    <citation type="submission" date="2018-11" db="EMBL/GenBank/DDBJ databases">
        <title>Genome assembly of Steccherinum ochraceum LE-BIN_3174, the white-rot fungus of the Steccherinaceae family (The Residual Polyporoid clade, Polyporales, Basidiomycota).</title>
        <authorList>
            <person name="Fedorova T.V."/>
            <person name="Glazunova O.A."/>
            <person name="Landesman E.O."/>
            <person name="Moiseenko K.V."/>
            <person name="Psurtseva N.V."/>
            <person name="Savinova O.S."/>
            <person name="Shakhova N.V."/>
            <person name="Tyazhelova T.V."/>
            <person name="Vasina D.V."/>
        </authorList>
    </citation>
    <scope>NUCLEOTIDE SEQUENCE [LARGE SCALE GENOMIC DNA]</scope>
    <source>
        <strain evidence="3 4">LE-BIN_3174</strain>
    </source>
</reference>
<proteinExistence type="predicted"/>
<feature type="region of interest" description="Disordered" evidence="1">
    <location>
        <begin position="298"/>
        <end position="338"/>
    </location>
</feature>
<feature type="compositionally biased region" description="Low complexity" evidence="1">
    <location>
        <begin position="316"/>
        <end position="329"/>
    </location>
</feature>
<dbReference type="AlphaFoldDB" id="A0A4R0R050"/>
<accession>A0A4R0R050</accession>
<keyword evidence="2" id="KW-0812">Transmembrane</keyword>
<feature type="region of interest" description="Disordered" evidence="1">
    <location>
        <begin position="409"/>
        <end position="471"/>
    </location>
</feature>
<organism evidence="3 4">
    <name type="scientific">Steccherinum ochraceum</name>
    <dbReference type="NCBI Taxonomy" id="92696"/>
    <lineage>
        <taxon>Eukaryota</taxon>
        <taxon>Fungi</taxon>
        <taxon>Dikarya</taxon>
        <taxon>Basidiomycota</taxon>
        <taxon>Agaricomycotina</taxon>
        <taxon>Agaricomycetes</taxon>
        <taxon>Polyporales</taxon>
        <taxon>Steccherinaceae</taxon>
        <taxon>Steccherinum</taxon>
    </lineage>
</organism>
<name>A0A4R0R050_9APHY</name>
<dbReference type="STRING" id="92696.A0A4R0R050"/>
<keyword evidence="2" id="KW-1133">Transmembrane helix</keyword>
<dbReference type="OrthoDB" id="2666783at2759"/>
<feature type="compositionally biased region" description="Polar residues" evidence="1">
    <location>
        <begin position="430"/>
        <end position="454"/>
    </location>
</feature>
<feature type="region of interest" description="Disordered" evidence="1">
    <location>
        <begin position="212"/>
        <end position="263"/>
    </location>
</feature>
<dbReference type="EMBL" id="RWJN01000679">
    <property type="protein sequence ID" value="TCD60021.1"/>
    <property type="molecule type" value="Genomic_DNA"/>
</dbReference>
<gene>
    <name evidence="3" type="ORF">EIP91_010872</name>
</gene>
<evidence type="ECO:0000313" key="3">
    <source>
        <dbReference type="EMBL" id="TCD60021.1"/>
    </source>
</evidence>
<evidence type="ECO:0000256" key="1">
    <source>
        <dbReference type="SAM" id="MobiDB-lite"/>
    </source>
</evidence>
<evidence type="ECO:0000313" key="4">
    <source>
        <dbReference type="Proteomes" id="UP000292702"/>
    </source>
</evidence>
<sequence>MEWWSVFRKIRKAIFIFIALTSLIWAGVLVFYLIREWIHFNILQRTIVISMISVNLVTVVVQYLMVVLPFIVWRDFMRMLFLLSIHIATTVLYTLFGPNFSCQIFSSKAFCQDVDIGFLACSWAITGLLVGYTAYLCIMSRIPRPIPKITPNLLIDSDTPRRGSVSSVTSATRLLTHAHQKEMSMSSIASTASSQSASSGTRMVPKKLFVVNGLPSPSSPPSPTPRSIAPFSRPGGSYGAMSTPRSTAKSPAPTFRTESTVSTARAPVFPSPAWDNGAAMSYGERRLSRPDAPAVQLTNPFMDPLSRPGTADTAYSGMSYGSSASSFGSRGDGQGQDRIFLSPFQLSPQAFGESEKVPHSPNSPGAESIYSLYDSPQDEHPEVDLEKATTVMRAPAHYLATVRQTSWFPTPTRTHTATPHSVHSVSPSVEWTTEQQRVQTPLSLSRARTPSQRVATPVLNRPPPPIHARAASDPVYRPYTASPRMLHLDQDQAILNTTYAPPPIPDNTVLLPNPFPMVGAANVKRYASIGHTRAQLSYPSTAANIRNAHLQAAMGRAPPRTLVQQTYYPATGMGTGMGMRRAPTVKKVVSRAEWRALVMNAAATR</sequence>
<feature type="compositionally biased region" description="Low complexity" evidence="1">
    <location>
        <begin position="409"/>
        <end position="429"/>
    </location>
</feature>
<feature type="transmembrane region" description="Helical" evidence="2">
    <location>
        <begin position="46"/>
        <end position="72"/>
    </location>
</feature>
<feature type="transmembrane region" description="Helical" evidence="2">
    <location>
        <begin position="79"/>
        <end position="96"/>
    </location>
</feature>
<keyword evidence="2" id="KW-0472">Membrane</keyword>